<dbReference type="InterPro" id="IPR043131">
    <property type="entry name" value="BCAT-like_N"/>
</dbReference>
<evidence type="ECO:0000256" key="5">
    <source>
        <dbReference type="RuleBase" id="RU004516"/>
    </source>
</evidence>
<evidence type="ECO:0008006" key="9">
    <source>
        <dbReference type="Google" id="ProtNLM"/>
    </source>
</evidence>
<dbReference type="GO" id="GO:0008652">
    <property type="term" value="P:amino acid biosynthetic process"/>
    <property type="evidence" value="ECO:0007669"/>
    <property type="project" value="UniProtKB-ARBA"/>
</dbReference>
<dbReference type="InterPro" id="IPR050571">
    <property type="entry name" value="Class-IV_PLP-Dep_Aminotrnsfr"/>
</dbReference>
<reference evidence="7 8" key="1">
    <citation type="journal article" date="2019" name="Nat. Microbiol.">
        <title>Mediterranean grassland soil C-N compound turnover is dependent on rainfall and depth, and is mediated by genomically divergent microorganisms.</title>
        <authorList>
            <person name="Diamond S."/>
            <person name="Andeer P.F."/>
            <person name="Li Z."/>
            <person name="Crits-Christoph A."/>
            <person name="Burstein D."/>
            <person name="Anantharaman K."/>
            <person name="Lane K.R."/>
            <person name="Thomas B.C."/>
            <person name="Pan C."/>
            <person name="Northen T.R."/>
            <person name="Banfield J.F."/>
        </authorList>
    </citation>
    <scope>NUCLEOTIDE SEQUENCE [LARGE SCALE GENOMIC DNA]</scope>
    <source>
        <strain evidence="7">WS_10</strain>
    </source>
</reference>
<dbReference type="PROSITE" id="PS00770">
    <property type="entry name" value="AA_TRANSFER_CLASS_4"/>
    <property type="match status" value="1"/>
</dbReference>
<dbReference type="InterPro" id="IPR043132">
    <property type="entry name" value="BCAT-like_C"/>
</dbReference>
<dbReference type="GO" id="GO:0003824">
    <property type="term" value="F:catalytic activity"/>
    <property type="evidence" value="ECO:0007669"/>
    <property type="project" value="InterPro"/>
</dbReference>
<dbReference type="Gene3D" id="3.20.10.10">
    <property type="entry name" value="D-amino Acid Aminotransferase, subunit A, domain 2"/>
    <property type="match status" value="1"/>
</dbReference>
<dbReference type="GO" id="GO:0046394">
    <property type="term" value="P:carboxylic acid biosynthetic process"/>
    <property type="evidence" value="ECO:0007669"/>
    <property type="project" value="UniProtKB-ARBA"/>
</dbReference>
<dbReference type="Proteomes" id="UP000319836">
    <property type="component" value="Unassembled WGS sequence"/>
</dbReference>
<feature type="compositionally biased region" description="Basic and acidic residues" evidence="6">
    <location>
        <begin position="296"/>
        <end position="305"/>
    </location>
</feature>
<evidence type="ECO:0000313" key="7">
    <source>
        <dbReference type="EMBL" id="TMQ71745.1"/>
    </source>
</evidence>
<comment type="cofactor">
    <cofactor evidence="1 5">
        <name>pyridoxal 5'-phosphate</name>
        <dbReference type="ChEBI" id="CHEBI:597326"/>
    </cofactor>
</comment>
<sequence length="318" mass="34492">MSLEPRRPRAPREIDRLAWIDGEIRQGGAATLSVFDRGARDGEGLFETLTMVDGHPCRWRRHLERLVVSAAELGFPVPPSPRVLRQGLAELAEVTGLSSAVARITITRGIPSGGRGRRTRVGAWIELDPLEARLWRGTRSGGARLVMSRRSFEPGPLGRHKTTSRLAYSLAREEARAARADETLLVSPSGWVLEGAVSNLFLAKDGRVSTPPLSLGILPGITRADVLRLCAERGMDAGERLLSRADLEDADEIFVTSSVQGVVPVAELEGVPRPADGPLARSLRDAHAADLDDERLAAARRDDSNRGVNSPFRDADNS</sequence>
<proteinExistence type="inferred from homology"/>
<dbReference type="SUPFAM" id="SSF56752">
    <property type="entry name" value="D-aminoacid aminotransferase-like PLP-dependent enzymes"/>
    <property type="match status" value="1"/>
</dbReference>
<evidence type="ECO:0000256" key="1">
    <source>
        <dbReference type="ARBA" id="ARBA00001933"/>
    </source>
</evidence>
<name>A0A538U768_UNCEI</name>
<dbReference type="PANTHER" id="PTHR42743:SF11">
    <property type="entry name" value="AMINODEOXYCHORISMATE LYASE"/>
    <property type="match status" value="1"/>
</dbReference>
<organism evidence="7 8">
    <name type="scientific">Eiseniibacteriota bacterium</name>
    <dbReference type="NCBI Taxonomy" id="2212470"/>
    <lineage>
        <taxon>Bacteria</taxon>
        <taxon>Candidatus Eiseniibacteriota</taxon>
    </lineage>
</organism>
<keyword evidence="3 5" id="KW-0663">Pyridoxal phosphate</keyword>
<comment type="similarity">
    <text evidence="2 4">Belongs to the class-IV pyridoxal-phosphate-dependent aminotransferase family.</text>
</comment>
<dbReference type="Gene3D" id="3.30.470.10">
    <property type="match status" value="1"/>
</dbReference>
<dbReference type="FunFam" id="3.20.10.10:FF:000002">
    <property type="entry name" value="D-alanine aminotransferase"/>
    <property type="match status" value="1"/>
</dbReference>
<feature type="region of interest" description="Disordered" evidence="6">
    <location>
        <begin position="296"/>
        <end position="318"/>
    </location>
</feature>
<dbReference type="PANTHER" id="PTHR42743">
    <property type="entry name" value="AMINO-ACID AMINOTRANSFERASE"/>
    <property type="match status" value="1"/>
</dbReference>
<evidence type="ECO:0000256" key="6">
    <source>
        <dbReference type="SAM" id="MobiDB-lite"/>
    </source>
</evidence>
<gene>
    <name evidence="7" type="ORF">E6K80_04740</name>
</gene>
<evidence type="ECO:0000256" key="3">
    <source>
        <dbReference type="ARBA" id="ARBA00022898"/>
    </source>
</evidence>
<evidence type="ECO:0000313" key="8">
    <source>
        <dbReference type="Proteomes" id="UP000319836"/>
    </source>
</evidence>
<dbReference type="InterPro" id="IPR001544">
    <property type="entry name" value="Aminotrans_IV"/>
</dbReference>
<dbReference type="InterPro" id="IPR018300">
    <property type="entry name" value="Aminotrans_IV_CS"/>
</dbReference>
<dbReference type="AlphaFoldDB" id="A0A538U768"/>
<comment type="caution">
    <text evidence="7">The sequence shown here is derived from an EMBL/GenBank/DDBJ whole genome shotgun (WGS) entry which is preliminary data.</text>
</comment>
<dbReference type="Pfam" id="PF01063">
    <property type="entry name" value="Aminotran_4"/>
    <property type="match status" value="1"/>
</dbReference>
<dbReference type="EMBL" id="VBPA01000105">
    <property type="protein sequence ID" value="TMQ71745.1"/>
    <property type="molecule type" value="Genomic_DNA"/>
</dbReference>
<protein>
    <recommendedName>
        <fullName evidence="9">Aminodeoxychorismate lyase</fullName>
    </recommendedName>
</protein>
<accession>A0A538U768</accession>
<dbReference type="InterPro" id="IPR036038">
    <property type="entry name" value="Aminotransferase-like"/>
</dbReference>
<evidence type="ECO:0000256" key="4">
    <source>
        <dbReference type="RuleBase" id="RU004106"/>
    </source>
</evidence>
<evidence type="ECO:0000256" key="2">
    <source>
        <dbReference type="ARBA" id="ARBA00009320"/>
    </source>
</evidence>
<dbReference type="CDD" id="cd00449">
    <property type="entry name" value="PLPDE_IV"/>
    <property type="match status" value="1"/>
</dbReference>